<gene>
    <name evidence="4" type="ordered locus">Sinac_0369</name>
</gene>
<dbReference type="HOGENOM" id="CLU_076037_0_0_0"/>
<evidence type="ECO:0000313" key="5">
    <source>
        <dbReference type="Proteomes" id="UP000010798"/>
    </source>
</evidence>
<dbReference type="InterPro" id="IPR010154">
    <property type="entry name" value="CRISPR-assoc_Cas7/Cst2/DevR"/>
</dbReference>
<sequence>MSLHIYGAVVTHHGTAANNRAETEGNITTLQKLLWFGKVHSSVSAEAIRFAIRRRLAEHEPTNRRWDEDLRMNVWADPIFESWASKTGKPFIDDDILGFMSADAAKEENGPETAPEPDEKKKPRAKGTTKVRRAVLEVTRAISLSPYGGDVTFNAASPGATPSAQKKGSNPVPYGTELHATRYQYGFALTPSALHKPERAAVAIESLCSLGEVAGNHGRFLYDFSPESIVFRVTHDPAPRLLYLFEGGGTTVDAPTLLARVKSGDLPAKELIIAGAFSQTSTAREVAALGATLEPGVRSAARLVCERIAAGEG</sequence>
<dbReference type="Proteomes" id="UP000010798">
    <property type="component" value="Chromosome"/>
</dbReference>
<name>L0D5X3_SINAD</name>
<evidence type="ECO:0000256" key="3">
    <source>
        <dbReference type="SAM" id="MobiDB-lite"/>
    </source>
</evidence>
<keyword evidence="5" id="KW-1185">Reference proteome</keyword>
<accession>L0D5X3</accession>
<dbReference type="InterPro" id="IPR016581">
    <property type="entry name" value="Cas7/Cst2/DevR_bac"/>
</dbReference>
<dbReference type="NCBIfam" id="TIGR01875">
    <property type="entry name" value="cas_MJ0381"/>
    <property type="match status" value="1"/>
</dbReference>
<evidence type="ECO:0000256" key="1">
    <source>
        <dbReference type="ARBA" id="ARBA00023118"/>
    </source>
</evidence>
<protein>
    <submittedName>
        <fullName evidence="4">CRISPR-associated autoregulator DevR family</fullName>
    </submittedName>
</protein>
<organism evidence="4 5">
    <name type="scientific">Singulisphaera acidiphila (strain ATCC BAA-1392 / DSM 18658 / VKM B-2454 / MOB10)</name>
    <dbReference type="NCBI Taxonomy" id="886293"/>
    <lineage>
        <taxon>Bacteria</taxon>
        <taxon>Pseudomonadati</taxon>
        <taxon>Planctomycetota</taxon>
        <taxon>Planctomycetia</taxon>
        <taxon>Isosphaerales</taxon>
        <taxon>Isosphaeraceae</taxon>
        <taxon>Singulisphaera</taxon>
    </lineage>
</organism>
<comment type="function">
    <text evidence="2">CRISPR (clustered regularly interspaced short palindromic repeat) is an adaptive immune system that provides protection against mobile genetic elements (viruses, transposable elements and conjugative plasmids). CRISPR clusters contain spacers, sequences complementary to antecedent mobile elements, and target invading nucleic acids. CRISPR clusters are transcribed and processed into CRISPR RNA (crRNA).</text>
</comment>
<dbReference type="PIRSF" id="PIRSF011362">
    <property type="entry name" value="Fruiting_body_devlp_DevR"/>
    <property type="match status" value="1"/>
</dbReference>
<dbReference type="KEGG" id="saci:Sinac_0369"/>
<feature type="region of interest" description="Disordered" evidence="3">
    <location>
        <begin position="105"/>
        <end position="130"/>
    </location>
</feature>
<reference evidence="4 5" key="1">
    <citation type="submission" date="2012-02" db="EMBL/GenBank/DDBJ databases">
        <title>Complete sequence of chromosome of Singulisphaera acidiphila DSM 18658.</title>
        <authorList>
            <consortium name="US DOE Joint Genome Institute (JGI-PGF)"/>
            <person name="Lucas S."/>
            <person name="Copeland A."/>
            <person name="Lapidus A."/>
            <person name="Glavina del Rio T."/>
            <person name="Dalin E."/>
            <person name="Tice H."/>
            <person name="Bruce D."/>
            <person name="Goodwin L."/>
            <person name="Pitluck S."/>
            <person name="Peters L."/>
            <person name="Ovchinnikova G."/>
            <person name="Chertkov O."/>
            <person name="Kyrpides N."/>
            <person name="Mavromatis K."/>
            <person name="Ivanova N."/>
            <person name="Brettin T."/>
            <person name="Detter J.C."/>
            <person name="Han C."/>
            <person name="Larimer F."/>
            <person name="Land M."/>
            <person name="Hauser L."/>
            <person name="Markowitz V."/>
            <person name="Cheng J.-F."/>
            <person name="Hugenholtz P."/>
            <person name="Woyke T."/>
            <person name="Wu D."/>
            <person name="Tindall B."/>
            <person name="Pomrenke H."/>
            <person name="Brambilla E."/>
            <person name="Klenk H.-P."/>
            <person name="Eisen J.A."/>
        </authorList>
    </citation>
    <scope>NUCLEOTIDE SEQUENCE [LARGE SCALE GENOMIC DNA]</scope>
    <source>
        <strain evidence="5">ATCC BAA-1392 / DSM 18658 / VKM B-2454 / MOB10</strain>
    </source>
</reference>
<proteinExistence type="predicted"/>
<dbReference type="AlphaFoldDB" id="L0D5X3"/>
<keyword evidence="1" id="KW-0051">Antiviral defense</keyword>
<evidence type="ECO:0000313" key="4">
    <source>
        <dbReference type="EMBL" id="AGA24809.1"/>
    </source>
</evidence>
<dbReference type="eggNOG" id="COG1857">
    <property type="taxonomic scope" value="Bacteria"/>
</dbReference>
<dbReference type="STRING" id="886293.Sinac_0369"/>
<dbReference type="EMBL" id="CP003364">
    <property type="protein sequence ID" value="AGA24809.1"/>
    <property type="molecule type" value="Genomic_DNA"/>
</dbReference>
<evidence type="ECO:0000256" key="2">
    <source>
        <dbReference type="ARBA" id="ARBA00025626"/>
    </source>
</evidence>
<dbReference type="RefSeq" id="WP_015243994.1">
    <property type="nucleotide sequence ID" value="NC_019892.1"/>
</dbReference>
<dbReference type="OrthoDB" id="9781560at2"/>
<dbReference type="GO" id="GO:0051607">
    <property type="term" value="P:defense response to virus"/>
    <property type="evidence" value="ECO:0007669"/>
    <property type="project" value="UniProtKB-KW"/>
</dbReference>